<name>A0A239A9F7_9ACTN</name>
<organism evidence="2 3">
    <name type="scientific">Actinoplanes regularis</name>
    <dbReference type="NCBI Taxonomy" id="52697"/>
    <lineage>
        <taxon>Bacteria</taxon>
        <taxon>Bacillati</taxon>
        <taxon>Actinomycetota</taxon>
        <taxon>Actinomycetes</taxon>
        <taxon>Micromonosporales</taxon>
        <taxon>Micromonosporaceae</taxon>
        <taxon>Actinoplanes</taxon>
    </lineage>
</organism>
<evidence type="ECO:0000313" key="3">
    <source>
        <dbReference type="Proteomes" id="UP000198415"/>
    </source>
</evidence>
<dbReference type="EMBL" id="FZNR01000007">
    <property type="protein sequence ID" value="SNR92286.1"/>
    <property type="molecule type" value="Genomic_DNA"/>
</dbReference>
<dbReference type="Pfam" id="PF13274">
    <property type="entry name" value="SocA_Panacea"/>
    <property type="match status" value="1"/>
</dbReference>
<dbReference type="AlphaFoldDB" id="A0A239A9F7"/>
<evidence type="ECO:0000313" key="2">
    <source>
        <dbReference type="EMBL" id="SNR92286.1"/>
    </source>
</evidence>
<protein>
    <submittedName>
        <fullName evidence="2">Uncharacterized phage-associated protein</fullName>
    </submittedName>
</protein>
<feature type="domain" description="Antitoxin SocA-like Panacea" evidence="1">
    <location>
        <begin position="46"/>
        <end position="137"/>
    </location>
</feature>
<reference evidence="2 3" key="1">
    <citation type="submission" date="2017-06" db="EMBL/GenBank/DDBJ databases">
        <authorList>
            <person name="Kim H.J."/>
            <person name="Triplett B.A."/>
        </authorList>
    </citation>
    <scope>NUCLEOTIDE SEQUENCE [LARGE SCALE GENOMIC DNA]</scope>
    <source>
        <strain evidence="2 3">DSM 43151</strain>
    </source>
</reference>
<sequence length="188" mass="20566">MADRIRKLIPSGVAKRFRSGGVSVATAHDVAAYILSVRGPMSAMKLQKLLYYSQAWHLVWDEHPLFAEPIEAWANGPVVPAVYAEHRSQFIVADWAHGDPGSLTAAEQETVDVVLDFYGGLDARKLSHLTHAEAPWQDARAGLHPTERSTNVITHAAMHEYYGSLDAAEEAVPVDQLTWDGWGAPATA</sequence>
<proteinExistence type="predicted"/>
<accession>A0A239A9F7</accession>
<dbReference type="InterPro" id="IPR025272">
    <property type="entry name" value="SocA_Panacea"/>
</dbReference>
<dbReference type="Proteomes" id="UP000198415">
    <property type="component" value="Unassembled WGS sequence"/>
</dbReference>
<evidence type="ECO:0000259" key="1">
    <source>
        <dbReference type="Pfam" id="PF13274"/>
    </source>
</evidence>
<gene>
    <name evidence="2" type="ORF">SAMN06264365_107172</name>
</gene>
<keyword evidence="3" id="KW-1185">Reference proteome</keyword>